<dbReference type="CDD" id="cd07505">
    <property type="entry name" value="HAD_BPGM-like"/>
    <property type="match status" value="1"/>
</dbReference>
<reference evidence="1 2" key="1">
    <citation type="submission" date="2018-10" db="EMBL/GenBank/DDBJ databases">
        <title>Tessaracoccus antarcticuss sp. nov., isolated from sediment.</title>
        <authorList>
            <person name="Zhou L.Y."/>
            <person name="Du Z.J."/>
        </authorList>
    </citation>
    <scope>NUCLEOTIDE SEQUENCE [LARGE SCALE GENOMIC DNA]</scope>
    <source>
        <strain evidence="1 2">JDX10</strain>
    </source>
</reference>
<protein>
    <submittedName>
        <fullName evidence="1">HAD family phosphatase</fullName>
    </submittedName>
</protein>
<dbReference type="Gene3D" id="3.40.50.1000">
    <property type="entry name" value="HAD superfamily/HAD-like"/>
    <property type="match status" value="1"/>
</dbReference>
<evidence type="ECO:0000313" key="2">
    <source>
        <dbReference type="Proteomes" id="UP000275256"/>
    </source>
</evidence>
<dbReference type="GO" id="GO:0050308">
    <property type="term" value="F:sugar-phosphatase activity"/>
    <property type="evidence" value="ECO:0007669"/>
    <property type="project" value="TreeGrafter"/>
</dbReference>
<name>A0A3M0G6Y5_9ACTN</name>
<dbReference type="SFLD" id="SFLDS00003">
    <property type="entry name" value="Haloacid_Dehalogenase"/>
    <property type="match status" value="1"/>
</dbReference>
<dbReference type="Gene3D" id="1.10.150.240">
    <property type="entry name" value="Putative phosphatase, domain 2"/>
    <property type="match status" value="1"/>
</dbReference>
<organism evidence="1 2">
    <name type="scientific">Tessaracoccus antarcticus</name>
    <dbReference type="NCBI Taxonomy" id="2479848"/>
    <lineage>
        <taxon>Bacteria</taxon>
        <taxon>Bacillati</taxon>
        <taxon>Actinomycetota</taxon>
        <taxon>Actinomycetes</taxon>
        <taxon>Propionibacteriales</taxon>
        <taxon>Propionibacteriaceae</taxon>
        <taxon>Tessaracoccus</taxon>
    </lineage>
</organism>
<dbReference type="RefSeq" id="WP_121901368.1">
    <property type="nucleotide sequence ID" value="NZ_REFW01000002.1"/>
</dbReference>
<dbReference type="NCBIfam" id="TIGR01509">
    <property type="entry name" value="HAD-SF-IA-v3"/>
    <property type="match status" value="1"/>
</dbReference>
<dbReference type="InterPro" id="IPR023198">
    <property type="entry name" value="PGP-like_dom2"/>
</dbReference>
<dbReference type="InterPro" id="IPR006439">
    <property type="entry name" value="HAD-SF_hydro_IA"/>
</dbReference>
<dbReference type="PANTHER" id="PTHR43481:SF4">
    <property type="entry name" value="GLYCEROL-1-PHOSPHATE PHOSPHOHYDROLASE 1-RELATED"/>
    <property type="match status" value="1"/>
</dbReference>
<dbReference type="PRINTS" id="PR00413">
    <property type="entry name" value="HADHALOGNASE"/>
</dbReference>
<sequence length="225" mass="23684">MKPTTPQGVAIVPSLPSRIGAILFDMDNTLVDSEHAWFEATADLWRHAGSQPDGVGVLGGTVADVIREFLAAHPDADPEPVERRFMEFLHHHLADGVVTMPGAEELLTRMAPILPVAIASNSPSVIVRDTVARMGWSSLFTAAVGTEDVAQGKPAPDLYLYAARACGVAPETCVVIEDSPMGAAAGRAAGAFVLTVGDVAADHGDLNIDSLTDPRILAWTPERAS</sequence>
<dbReference type="SFLD" id="SFLDG01129">
    <property type="entry name" value="C1.5:_HAD__Beta-PGM__Phosphata"/>
    <property type="match status" value="1"/>
</dbReference>
<dbReference type="InterPro" id="IPR051806">
    <property type="entry name" value="HAD-like_SPP"/>
</dbReference>
<keyword evidence="2" id="KW-1185">Reference proteome</keyword>
<dbReference type="InterPro" id="IPR023214">
    <property type="entry name" value="HAD_sf"/>
</dbReference>
<evidence type="ECO:0000313" key="1">
    <source>
        <dbReference type="EMBL" id="RMB59887.1"/>
    </source>
</evidence>
<gene>
    <name evidence="1" type="ORF">EAX62_09115</name>
</gene>
<dbReference type="SUPFAM" id="SSF56784">
    <property type="entry name" value="HAD-like"/>
    <property type="match status" value="1"/>
</dbReference>
<dbReference type="AlphaFoldDB" id="A0A3M0G6Y5"/>
<comment type="caution">
    <text evidence="1">The sequence shown here is derived from an EMBL/GenBank/DDBJ whole genome shotgun (WGS) entry which is preliminary data.</text>
</comment>
<dbReference type="PANTHER" id="PTHR43481">
    <property type="entry name" value="FRUCTOSE-1-PHOSPHATE PHOSPHATASE"/>
    <property type="match status" value="1"/>
</dbReference>
<dbReference type="InterPro" id="IPR036412">
    <property type="entry name" value="HAD-like_sf"/>
</dbReference>
<dbReference type="OrthoDB" id="9797743at2"/>
<accession>A0A3M0G6Y5</accession>
<dbReference type="Pfam" id="PF00702">
    <property type="entry name" value="Hydrolase"/>
    <property type="match status" value="1"/>
</dbReference>
<proteinExistence type="predicted"/>
<dbReference type="EMBL" id="REFW01000002">
    <property type="protein sequence ID" value="RMB59887.1"/>
    <property type="molecule type" value="Genomic_DNA"/>
</dbReference>
<dbReference type="Proteomes" id="UP000275256">
    <property type="component" value="Unassembled WGS sequence"/>
</dbReference>